<feature type="domain" description="Reverse transcriptase Ty1/copia-type" evidence="1">
    <location>
        <begin position="259"/>
        <end position="461"/>
    </location>
</feature>
<comment type="caution">
    <text evidence="3">The sequence shown here is derived from an EMBL/GenBank/DDBJ whole genome shotgun (WGS) entry which is preliminary data.</text>
</comment>
<keyword evidence="4" id="KW-1185">Reference proteome</keyword>
<reference evidence="3 4" key="1">
    <citation type="journal article" date="2022" name="Nat. Plants">
        <title>Genomes of leafy and leafless Platanthera orchids illuminate the evolution of mycoheterotrophy.</title>
        <authorList>
            <person name="Li M.H."/>
            <person name="Liu K.W."/>
            <person name="Li Z."/>
            <person name="Lu H.C."/>
            <person name="Ye Q.L."/>
            <person name="Zhang D."/>
            <person name="Wang J.Y."/>
            <person name="Li Y.F."/>
            <person name="Zhong Z.M."/>
            <person name="Liu X."/>
            <person name="Yu X."/>
            <person name="Liu D.K."/>
            <person name="Tu X.D."/>
            <person name="Liu B."/>
            <person name="Hao Y."/>
            <person name="Liao X.Y."/>
            <person name="Jiang Y.T."/>
            <person name="Sun W.H."/>
            <person name="Chen J."/>
            <person name="Chen Y.Q."/>
            <person name="Ai Y."/>
            <person name="Zhai J.W."/>
            <person name="Wu S.S."/>
            <person name="Zhou Z."/>
            <person name="Hsiao Y.Y."/>
            <person name="Wu W.L."/>
            <person name="Chen Y.Y."/>
            <person name="Lin Y.F."/>
            <person name="Hsu J.L."/>
            <person name="Li C.Y."/>
            <person name="Wang Z.W."/>
            <person name="Zhao X."/>
            <person name="Zhong W.Y."/>
            <person name="Ma X.K."/>
            <person name="Ma L."/>
            <person name="Huang J."/>
            <person name="Chen G.Z."/>
            <person name="Huang M.Z."/>
            <person name="Huang L."/>
            <person name="Peng D.H."/>
            <person name="Luo Y.B."/>
            <person name="Zou S.Q."/>
            <person name="Chen S.P."/>
            <person name="Lan S."/>
            <person name="Tsai W.C."/>
            <person name="Van de Peer Y."/>
            <person name="Liu Z.J."/>
        </authorList>
    </citation>
    <scope>NUCLEOTIDE SEQUENCE [LARGE SCALE GENOMIC DNA]</scope>
    <source>
        <strain evidence="3">Lor287</strain>
    </source>
</reference>
<evidence type="ECO:0000313" key="4">
    <source>
        <dbReference type="Proteomes" id="UP001418222"/>
    </source>
</evidence>
<dbReference type="PANTHER" id="PTHR11439">
    <property type="entry name" value="GAG-POL-RELATED RETROTRANSPOSON"/>
    <property type="match status" value="1"/>
</dbReference>
<sequence>MNRTLVEKVRCMLSNAELGRIFWAEAIDYACHLVNRLPSAAIGKKTPKEMWSGHPARDYIHMKVFGYPAYYRIKNDKLEPRAKKAIFIGFRRGVKGYKLYDQAERKIFISRDVTFDEASLLKPRYSEQVESSKPITTTDQKKFDVTPFVPPVTHTPDKVYDETADEVPDTNDQEVEEVEAESQVQDSIARSWTRRQNVPKPAWLRDHVAFALSASEAEIPCHFKEAVESSEADFWRDAMDEEMTSLKKNATWRLVKLPPGFAQREGIDYDEMFSPVVKHLSIRVLLALVARYGLILEQLVVKTAFLHGDLQEEIYMKQPPGYEAQSDLICKLDKSLYGLKQSPRQWYRKFDQFVLGQKYTRSQYDHCACFKKLATGEFIYLLLYVDDMLIAASSQSEIDRMKRQLSKQFEMKELAEARKILGMEICRDKEAGKIWLTQRAYIEKMLKMFGIDDTTKAVTLPLATHFQLSPDLCPKDDQERKGMKLVPYASTVCSLMYLMVCTSPDIAQAVGVVSRFMHDPGQGHWQAVKWILRYLKGTVDVGLVYERQQSSVGLCMSYTDSDYAGDIDRRRSTTGYLFTLAGGPVSCRSTLQSIVALSTTEAEYMTVTKAMKEVIWIQSAIFLASNPVHHAHTKHIDVRYHFVRDLIETYEVLLKKIDTKKNPADLLTKVLSVQKFTYCKGLVNVRAQR</sequence>
<proteinExistence type="predicted"/>
<dbReference type="InterPro" id="IPR057670">
    <property type="entry name" value="SH3_retrovirus"/>
</dbReference>
<evidence type="ECO:0008006" key="5">
    <source>
        <dbReference type="Google" id="ProtNLM"/>
    </source>
</evidence>
<dbReference type="AlphaFoldDB" id="A0AAP0BR60"/>
<evidence type="ECO:0000313" key="3">
    <source>
        <dbReference type="EMBL" id="KAK8948464.1"/>
    </source>
</evidence>
<gene>
    <name evidence="3" type="ORF">KSP39_PZI005002</name>
</gene>
<dbReference type="Proteomes" id="UP001418222">
    <property type="component" value="Unassembled WGS sequence"/>
</dbReference>
<dbReference type="SUPFAM" id="SSF53098">
    <property type="entry name" value="Ribonuclease H-like"/>
    <property type="match status" value="1"/>
</dbReference>
<dbReference type="InterPro" id="IPR036397">
    <property type="entry name" value="RNaseH_sf"/>
</dbReference>
<dbReference type="Gene3D" id="3.30.420.10">
    <property type="entry name" value="Ribonuclease H-like superfamily/Ribonuclease H"/>
    <property type="match status" value="1"/>
</dbReference>
<dbReference type="GO" id="GO:0003676">
    <property type="term" value="F:nucleic acid binding"/>
    <property type="evidence" value="ECO:0007669"/>
    <property type="project" value="InterPro"/>
</dbReference>
<accession>A0AAP0BR60</accession>
<dbReference type="InterPro" id="IPR043502">
    <property type="entry name" value="DNA/RNA_pol_sf"/>
</dbReference>
<dbReference type="SUPFAM" id="SSF56672">
    <property type="entry name" value="DNA/RNA polymerases"/>
    <property type="match status" value="1"/>
</dbReference>
<protein>
    <recommendedName>
        <fullName evidence="5">Reverse transcriptase Ty1/copia-type domain-containing protein</fullName>
    </recommendedName>
</protein>
<dbReference type="CDD" id="cd09272">
    <property type="entry name" value="RNase_HI_RT_Ty1"/>
    <property type="match status" value="1"/>
</dbReference>
<dbReference type="Pfam" id="PF25597">
    <property type="entry name" value="SH3_retrovirus"/>
    <property type="match status" value="1"/>
</dbReference>
<evidence type="ECO:0000259" key="2">
    <source>
        <dbReference type="Pfam" id="PF25597"/>
    </source>
</evidence>
<feature type="domain" description="Retroviral polymerase SH3-like" evidence="2">
    <location>
        <begin position="69"/>
        <end position="124"/>
    </location>
</feature>
<dbReference type="EMBL" id="JBBWWQ010000004">
    <property type="protein sequence ID" value="KAK8948464.1"/>
    <property type="molecule type" value="Genomic_DNA"/>
</dbReference>
<dbReference type="InterPro" id="IPR013103">
    <property type="entry name" value="RVT_2"/>
</dbReference>
<dbReference type="Pfam" id="PF07727">
    <property type="entry name" value="RVT_2"/>
    <property type="match status" value="1"/>
</dbReference>
<name>A0AAP0BR60_9ASPA</name>
<dbReference type="InterPro" id="IPR012337">
    <property type="entry name" value="RNaseH-like_sf"/>
</dbReference>
<evidence type="ECO:0000259" key="1">
    <source>
        <dbReference type="Pfam" id="PF07727"/>
    </source>
</evidence>
<organism evidence="3 4">
    <name type="scientific">Platanthera zijinensis</name>
    <dbReference type="NCBI Taxonomy" id="2320716"/>
    <lineage>
        <taxon>Eukaryota</taxon>
        <taxon>Viridiplantae</taxon>
        <taxon>Streptophyta</taxon>
        <taxon>Embryophyta</taxon>
        <taxon>Tracheophyta</taxon>
        <taxon>Spermatophyta</taxon>
        <taxon>Magnoliopsida</taxon>
        <taxon>Liliopsida</taxon>
        <taxon>Asparagales</taxon>
        <taxon>Orchidaceae</taxon>
        <taxon>Orchidoideae</taxon>
        <taxon>Orchideae</taxon>
        <taxon>Orchidinae</taxon>
        <taxon>Platanthera</taxon>
    </lineage>
</organism>